<evidence type="ECO:0000313" key="2">
    <source>
        <dbReference type="Proteomes" id="UP000277236"/>
    </source>
</evidence>
<dbReference type="Proteomes" id="UP000277236">
    <property type="component" value="Unassembled WGS sequence"/>
</dbReference>
<reference evidence="1 2" key="1">
    <citation type="submission" date="2018-08" db="EMBL/GenBank/DDBJ databases">
        <title>Recombination of ecologically and evolutionarily significant loci maintains genetic cohesion in the Pseudomonas syringae species complex.</title>
        <authorList>
            <person name="Dillon M."/>
            <person name="Thakur S."/>
            <person name="Almeida R.N.D."/>
            <person name="Weir B.S."/>
            <person name="Guttman D.S."/>
        </authorList>
    </citation>
    <scope>NUCLEOTIDE SEQUENCE [LARGE SCALE GENOMIC DNA]</scope>
    <source>
        <strain evidence="1 2">ICMP 3353</strain>
    </source>
</reference>
<dbReference type="AlphaFoldDB" id="A0A3M4M7F3"/>
<accession>A0A3M4M7F3</accession>
<evidence type="ECO:0000313" key="1">
    <source>
        <dbReference type="EMBL" id="RMQ49184.1"/>
    </source>
</evidence>
<sequence length="161" mass="19105">MQWNDLTINGKAYSLAHLHPFERVYEIAGEQVTVLFEFGFHCFTDDKGNGKQLHFKREHRYFSAERYHYSCQLREYIDRRFFEGLAVPHNSKKGGQRYFCLDLHDYAIFFSISKPQGTVNRLKLHVISAYEVDQWGRHSLPKGKPFNVRFILEKRNRGESV</sequence>
<protein>
    <submittedName>
        <fullName evidence="1">Uncharacterized protein</fullName>
    </submittedName>
</protein>
<proteinExistence type="predicted"/>
<organism evidence="1 2">
    <name type="scientific">Pseudomonas cichorii</name>
    <dbReference type="NCBI Taxonomy" id="36746"/>
    <lineage>
        <taxon>Bacteria</taxon>
        <taxon>Pseudomonadati</taxon>
        <taxon>Pseudomonadota</taxon>
        <taxon>Gammaproteobacteria</taxon>
        <taxon>Pseudomonadales</taxon>
        <taxon>Pseudomonadaceae</taxon>
        <taxon>Pseudomonas</taxon>
    </lineage>
</organism>
<name>A0A3M4M7F3_PSECI</name>
<gene>
    <name evidence="1" type="ORF">ALQ04_00357</name>
</gene>
<comment type="caution">
    <text evidence="1">The sequence shown here is derived from an EMBL/GenBank/DDBJ whole genome shotgun (WGS) entry which is preliminary data.</text>
</comment>
<dbReference type="RefSeq" id="WP_259644940.1">
    <property type="nucleotide sequence ID" value="NZ_RBRE01000017.1"/>
</dbReference>
<dbReference type="EMBL" id="RBRE01000017">
    <property type="protein sequence ID" value="RMQ49184.1"/>
    <property type="molecule type" value="Genomic_DNA"/>
</dbReference>